<feature type="domain" description="HhH-GPD" evidence="15">
    <location>
        <begin position="53"/>
        <end position="201"/>
    </location>
</feature>
<keyword evidence="17" id="KW-1185">Reference proteome</keyword>
<dbReference type="InterPro" id="IPR004035">
    <property type="entry name" value="Endouclease-III_FeS-bd_BS"/>
</dbReference>
<comment type="function">
    <text evidence="2">Adenine glycosylase active on G-A mispairs. MutY also corrects error-prone DNA synthesis past GO lesions which are due to the oxidatively damaged form of guanine: 7,8-dihydro-8-oxoguanine (8-oxo-dGTP).</text>
</comment>
<protein>
    <recommendedName>
        <fullName evidence="5 14">Adenine DNA glycosylase</fullName>
        <ecNumber evidence="4 14">3.2.2.31</ecNumber>
    </recommendedName>
</protein>
<dbReference type="Pfam" id="PF10576">
    <property type="entry name" value="EndIII_4Fe-2S"/>
    <property type="match status" value="1"/>
</dbReference>
<sequence length="363" mass="40084">MALQDKSRKPGIATRLLNWYDLHHRDLPWRIGPADLAQGKWPDPYRVWLSEIMLQQTTVEAVKSYFTTFTKRWPDIFALAAASQNDIMKAWAGLGYYSRARNLKACADLIAAQGGIFPDTDKTLRALPGIGPYTAGAIAAIAFNRPAAVVDGNVERVISRLYRIQTALPQAKPQIRILVEQLVPAARPGDFAQAMMDLGATICTPRRPKCMLCPLSQDCTALVAGDPELYPVKLPKPEKPLRRGAAFVVSRADGAVLLRQRPSKGLLGGMSEVPTTNWTARQDGKTSLEAAPFSAQWEKTGQITHVFTHFRLKLDIYHTRFDGAAPADHFWSVPGRLHDEALPTVMKKAIEAALPGATKRKQN</sequence>
<keyword evidence="10 14" id="KW-0408">Iron</keyword>
<accession>A0ABW0GWL9</accession>
<comment type="similarity">
    <text evidence="3 14">Belongs to the Nth/MutY family.</text>
</comment>
<dbReference type="EC" id="3.2.2.31" evidence="4 14"/>
<evidence type="ECO:0000313" key="16">
    <source>
        <dbReference type="EMBL" id="MFC5385276.1"/>
    </source>
</evidence>
<evidence type="ECO:0000256" key="2">
    <source>
        <dbReference type="ARBA" id="ARBA00002933"/>
    </source>
</evidence>
<evidence type="ECO:0000256" key="10">
    <source>
        <dbReference type="ARBA" id="ARBA00023004"/>
    </source>
</evidence>
<keyword evidence="13 14" id="KW-0326">Glycosidase</keyword>
<evidence type="ECO:0000256" key="1">
    <source>
        <dbReference type="ARBA" id="ARBA00000843"/>
    </source>
</evidence>
<gene>
    <name evidence="16" type="primary">mutY</name>
    <name evidence="16" type="ORF">ACFPLB_04750</name>
</gene>
<evidence type="ECO:0000256" key="12">
    <source>
        <dbReference type="ARBA" id="ARBA00023204"/>
    </source>
</evidence>
<evidence type="ECO:0000256" key="13">
    <source>
        <dbReference type="ARBA" id="ARBA00023295"/>
    </source>
</evidence>
<dbReference type="CDD" id="cd03431">
    <property type="entry name" value="NUDIX_DNA_Glycosylase_C-MutY"/>
    <property type="match status" value="1"/>
</dbReference>
<evidence type="ECO:0000256" key="3">
    <source>
        <dbReference type="ARBA" id="ARBA00008343"/>
    </source>
</evidence>
<dbReference type="RefSeq" id="WP_378228196.1">
    <property type="nucleotide sequence ID" value="NZ_JBHSLL010000012.1"/>
</dbReference>
<keyword evidence="8 14" id="KW-0227">DNA damage</keyword>
<dbReference type="Pfam" id="PF14815">
    <property type="entry name" value="NUDIX_4"/>
    <property type="match status" value="1"/>
</dbReference>
<dbReference type="CDD" id="cd00056">
    <property type="entry name" value="ENDO3c"/>
    <property type="match status" value="1"/>
</dbReference>
<dbReference type="Proteomes" id="UP001596016">
    <property type="component" value="Unassembled WGS sequence"/>
</dbReference>
<reference evidence="17" key="1">
    <citation type="journal article" date="2019" name="Int. J. Syst. Evol. Microbiol.">
        <title>The Global Catalogue of Microorganisms (GCM) 10K type strain sequencing project: providing services to taxonomists for standard genome sequencing and annotation.</title>
        <authorList>
            <consortium name="The Broad Institute Genomics Platform"/>
            <consortium name="The Broad Institute Genome Sequencing Center for Infectious Disease"/>
            <person name="Wu L."/>
            <person name="Ma J."/>
        </authorList>
    </citation>
    <scope>NUCLEOTIDE SEQUENCE [LARGE SCALE GENOMIC DNA]</scope>
    <source>
        <strain evidence="17">CGMCC 4.1415</strain>
    </source>
</reference>
<keyword evidence="11" id="KW-0411">Iron-sulfur</keyword>
<comment type="caution">
    <text evidence="16">The sequence shown here is derived from an EMBL/GenBank/DDBJ whole genome shotgun (WGS) entry which is preliminary data.</text>
</comment>
<dbReference type="Gene3D" id="1.10.340.30">
    <property type="entry name" value="Hypothetical protein, domain 2"/>
    <property type="match status" value="1"/>
</dbReference>
<dbReference type="PROSITE" id="PS00764">
    <property type="entry name" value="ENDONUCLEASE_III_1"/>
    <property type="match status" value="1"/>
</dbReference>
<dbReference type="SMART" id="SM00478">
    <property type="entry name" value="ENDO3c"/>
    <property type="match status" value="1"/>
</dbReference>
<dbReference type="Pfam" id="PF00730">
    <property type="entry name" value="HhH-GPD"/>
    <property type="match status" value="1"/>
</dbReference>
<name>A0ABW0GWL9_9HYPH</name>
<dbReference type="SUPFAM" id="SSF55811">
    <property type="entry name" value="Nudix"/>
    <property type="match status" value="1"/>
</dbReference>
<evidence type="ECO:0000256" key="11">
    <source>
        <dbReference type="ARBA" id="ARBA00023014"/>
    </source>
</evidence>
<organism evidence="16 17">
    <name type="scientific">Aquamicrobium segne</name>
    <dbReference type="NCBI Taxonomy" id="469547"/>
    <lineage>
        <taxon>Bacteria</taxon>
        <taxon>Pseudomonadati</taxon>
        <taxon>Pseudomonadota</taxon>
        <taxon>Alphaproteobacteria</taxon>
        <taxon>Hyphomicrobiales</taxon>
        <taxon>Phyllobacteriaceae</taxon>
        <taxon>Aquamicrobium</taxon>
    </lineage>
</organism>
<keyword evidence="12" id="KW-0234">DNA repair</keyword>
<comment type="cofactor">
    <cofactor evidence="14">
        <name>[4Fe-4S] cluster</name>
        <dbReference type="ChEBI" id="CHEBI:49883"/>
    </cofactor>
    <text evidence="14">Binds 1 [4Fe-4S] cluster.</text>
</comment>
<evidence type="ECO:0000256" key="14">
    <source>
        <dbReference type="RuleBase" id="RU365096"/>
    </source>
</evidence>
<dbReference type="InterPro" id="IPR003265">
    <property type="entry name" value="HhH-GPD_domain"/>
</dbReference>
<evidence type="ECO:0000256" key="4">
    <source>
        <dbReference type="ARBA" id="ARBA00012045"/>
    </source>
</evidence>
<dbReference type="PANTHER" id="PTHR42944">
    <property type="entry name" value="ADENINE DNA GLYCOSYLASE"/>
    <property type="match status" value="1"/>
</dbReference>
<evidence type="ECO:0000256" key="9">
    <source>
        <dbReference type="ARBA" id="ARBA00022801"/>
    </source>
</evidence>
<proteinExistence type="inferred from homology"/>
<dbReference type="InterPro" id="IPR003651">
    <property type="entry name" value="Endonuclease3_FeS-loop_motif"/>
</dbReference>
<evidence type="ECO:0000256" key="5">
    <source>
        <dbReference type="ARBA" id="ARBA00022023"/>
    </source>
</evidence>
<dbReference type="Pfam" id="PF00633">
    <property type="entry name" value="HHH"/>
    <property type="match status" value="1"/>
</dbReference>
<dbReference type="Gene3D" id="1.10.1670.10">
    <property type="entry name" value="Helix-hairpin-Helix base-excision DNA repair enzymes (C-terminal)"/>
    <property type="match status" value="1"/>
</dbReference>
<comment type="catalytic activity">
    <reaction evidence="1 14">
        <text>Hydrolyzes free adenine bases from 7,8-dihydro-8-oxoguanine:adenine mismatched double-stranded DNA, leaving an apurinic site.</text>
        <dbReference type="EC" id="3.2.2.31"/>
    </reaction>
</comment>
<evidence type="ECO:0000259" key="15">
    <source>
        <dbReference type="SMART" id="SM00478"/>
    </source>
</evidence>
<dbReference type="InterPro" id="IPR023170">
    <property type="entry name" value="HhH_base_excis_C"/>
</dbReference>
<keyword evidence="6" id="KW-0004">4Fe-4S</keyword>
<dbReference type="PROSITE" id="PS01155">
    <property type="entry name" value="ENDONUCLEASE_III_2"/>
    <property type="match status" value="1"/>
</dbReference>
<dbReference type="InterPro" id="IPR015797">
    <property type="entry name" value="NUDIX_hydrolase-like_dom_sf"/>
</dbReference>
<evidence type="ECO:0000256" key="6">
    <source>
        <dbReference type="ARBA" id="ARBA00022485"/>
    </source>
</evidence>
<keyword evidence="7" id="KW-0479">Metal-binding</keyword>
<dbReference type="GO" id="GO:0000701">
    <property type="term" value="F:purine-specific mismatch base pair DNA N-glycosylase activity"/>
    <property type="evidence" value="ECO:0007669"/>
    <property type="project" value="UniProtKB-EC"/>
</dbReference>
<dbReference type="InterPro" id="IPR011257">
    <property type="entry name" value="DNA_glycosylase"/>
</dbReference>
<evidence type="ECO:0000313" key="17">
    <source>
        <dbReference type="Proteomes" id="UP001596016"/>
    </source>
</evidence>
<dbReference type="NCBIfam" id="TIGR01084">
    <property type="entry name" value="mutY"/>
    <property type="match status" value="1"/>
</dbReference>
<dbReference type="Gene3D" id="3.90.79.10">
    <property type="entry name" value="Nucleoside Triphosphate Pyrophosphohydrolase"/>
    <property type="match status" value="1"/>
</dbReference>
<evidence type="ECO:0000256" key="8">
    <source>
        <dbReference type="ARBA" id="ARBA00022763"/>
    </source>
</evidence>
<dbReference type="PANTHER" id="PTHR42944:SF1">
    <property type="entry name" value="ADENINE DNA GLYCOSYLASE"/>
    <property type="match status" value="1"/>
</dbReference>
<dbReference type="InterPro" id="IPR029119">
    <property type="entry name" value="MutY_C"/>
</dbReference>
<dbReference type="InterPro" id="IPR000445">
    <property type="entry name" value="HhH_motif"/>
</dbReference>
<dbReference type="SUPFAM" id="SSF48150">
    <property type="entry name" value="DNA-glycosylase"/>
    <property type="match status" value="1"/>
</dbReference>
<dbReference type="InterPro" id="IPR044298">
    <property type="entry name" value="MIG/MutY"/>
</dbReference>
<dbReference type="InterPro" id="IPR004036">
    <property type="entry name" value="Endonuclease-III-like_CS2"/>
</dbReference>
<dbReference type="EMBL" id="JBHSLL010000012">
    <property type="protein sequence ID" value="MFC5385276.1"/>
    <property type="molecule type" value="Genomic_DNA"/>
</dbReference>
<dbReference type="InterPro" id="IPR005760">
    <property type="entry name" value="A/G_AdeGlyc_MutY"/>
</dbReference>
<evidence type="ECO:0000256" key="7">
    <source>
        <dbReference type="ARBA" id="ARBA00022723"/>
    </source>
</evidence>
<keyword evidence="9 16" id="KW-0378">Hydrolase</keyword>
<dbReference type="SMART" id="SM00525">
    <property type="entry name" value="FES"/>
    <property type="match status" value="1"/>
</dbReference>